<keyword evidence="2" id="KW-1133">Transmembrane helix</keyword>
<evidence type="ECO:0000256" key="1">
    <source>
        <dbReference type="SAM" id="MobiDB-lite"/>
    </source>
</evidence>
<feature type="region of interest" description="Disordered" evidence="1">
    <location>
        <begin position="323"/>
        <end position="360"/>
    </location>
</feature>
<evidence type="ECO:0000313" key="4">
    <source>
        <dbReference type="Proteomes" id="UP000095023"/>
    </source>
</evidence>
<evidence type="ECO:0000256" key="2">
    <source>
        <dbReference type="SAM" id="Phobius"/>
    </source>
</evidence>
<proteinExistence type="predicted"/>
<keyword evidence="2" id="KW-0472">Membrane</keyword>
<accession>A0A1E4TKR6</accession>
<keyword evidence="4" id="KW-1185">Reference proteome</keyword>
<gene>
    <name evidence="3" type="ORF">CANCADRAFT_84174</name>
</gene>
<reference evidence="4" key="1">
    <citation type="submission" date="2016-02" db="EMBL/GenBank/DDBJ databases">
        <title>Comparative genomics of biotechnologically important yeasts.</title>
        <authorList>
            <consortium name="DOE Joint Genome Institute"/>
            <person name="Riley R."/>
            <person name="Haridas S."/>
            <person name="Wolfe K.H."/>
            <person name="Lopes M.R."/>
            <person name="Hittinger C.T."/>
            <person name="Goker M."/>
            <person name="Salamov A."/>
            <person name="Wisecaver J."/>
            <person name="Long T.M."/>
            <person name="Aerts A.L."/>
            <person name="Barry K."/>
            <person name="Choi C."/>
            <person name="Clum A."/>
            <person name="Coughlan A.Y."/>
            <person name="Deshpande S."/>
            <person name="Douglass A.P."/>
            <person name="Hanson S.J."/>
            <person name="Klenk H.-P."/>
            <person name="Labutti K."/>
            <person name="Lapidus A."/>
            <person name="Lindquist E."/>
            <person name="Lipzen A."/>
            <person name="Meier-Kolthoff J.P."/>
            <person name="Ohm R.A."/>
            <person name="Otillar R.P."/>
            <person name="Pangilinan J."/>
            <person name="Peng Y."/>
            <person name="Rokas A."/>
            <person name="Rosa C.A."/>
            <person name="Scheuner C."/>
            <person name="Sibirny A.A."/>
            <person name="Slot J.C."/>
            <person name="Stielow J.B."/>
            <person name="Sun H."/>
            <person name="Kurtzman C.P."/>
            <person name="Blackwell M."/>
            <person name="Jeffries T.W."/>
            <person name="Grigoriev I.V."/>
        </authorList>
    </citation>
    <scope>NUCLEOTIDE SEQUENCE [LARGE SCALE GENOMIC DNA]</scope>
    <source>
        <strain evidence="4">NRRL Y-17796</strain>
    </source>
</reference>
<dbReference type="AlphaFoldDB" id="A0A1E4TKR6"/>
<feature type="transmembrane region" description="Helical" evidence="2">
    <location>
        <begin position="65"/>
        <end position="90"/>
    </location>
</feature>
<feature type="transmembrane region" description="Helical" evidence="2">
    <location>
        <begin position="12"/>
        <end position="29"/>
    </location>
</feature>
<feature type="transmembrane region" description="Helical" evidence="2">
    <location>
        <begin position="111"/>
        <end position="135"/>
    </location>
</feature>
<organism evidence="3 4">
    <name type="scientific">Tortispora caseinolytica NRRL Y-17796</name>
    <dbReference type="NCBI Taxonomy" id="767744"/>
    <lineage>
        <taxon>Eukaryota</taxon>
        <taxon>Fungi</taxon>
        <taxon>Dikarya</taxon>
        <taxon>Ascomycota</taxon>
        <taxon>Saccharomycotina</taxon>
        <taxon>Trigonopsidomycetes</taxon>
        <taxon>Trigonopsidales</taxon>
        <taxon>Trigonopsidaceae</taxon>
        <taxon>Tortispora</taxon>
    </lineage>
</organism>
<keyword evidence="2" id="KW-0812">Transmembrane</keyword>
<sequence length="435" mass="48105">MHRTSGTQKAAFLINILLDVASIAFFLLASISHSHVFTILSGFISAFFITHLVCQIAWVVSPQKWMVYTLACICAMILGFGLSLICFSINEIIVRSKQSLLLEKGALPVQTMLIVLVLLWAVSLIAHIVLLGIIWSSTVLATNKSFAPSMNSDKTTIKSADFKVPMKNYRSISSLGSTIKSKGKLIGSLVAHPIASIENLKAAREAQAQQHDYEREILEHLRASMSVYQRPYSNRSASSTSASHNTPIMAEPVYISSTIKKPYGQLNTGNNYDIQQTSNMELPCDARTVSSGSRRMNFDNWDTYSVRDQVMWTMKQISDGFFRDLTPRSNTSSGSRTSDARTSGVSSREVSSQFRDMTSSRISSVNRSLRDFSIAETASDTSEIIEQMNTKPAVSFKPGNSPVGLMANKDYQTWSNFETIPVARPPSSSVYIQQV</sequence>
<feature type="compositionally biased region" description="Polar residues" evidence="1">
    <location>
        <begin position="327"/>
        <end position="360"/>
    </location>
</feature>
<dbReference type="Proteomes" id="UP000095023">
    <property type="component" value="Unassembled WGS sequence"/>
</dbReference>
<evidence type="ECO:0000313" key="3">
    <source>
        <dbReference type="EMBL" id="ODV92238.1"/>
    </source>
</evidence>
<dbReference type="EMBL" id="KV453841">
    <property type="protein sequence ID" value="ODV92238.1"/>
    <property type="molecule type" value="Genomic_DNA"/>
</dbReference>
<feature type="transmembrane region" description="Helical" evidence="2">
    <location>
        <begin position="36"/>
        <end position="59"/>
    </location>
</feature>
<name>A0A1E4TKR6_9ASCO</name>
<protein>
    <submittedName>
        <fullName evidence="3">Uncharacterized protein</fullName>
    </submittedName>
</protein>